<feature type="region of interest" description="Disordered" evidence="1">
    <location>
        <begin position="288"/>
        <end position="322"/>
    </location>
</feature>
<reference evidence="2 3" key="1">
    <citation type="submission" date="2021-03" db="EMBL/GenBank/DDBJ databases">
        <title>Genomic Encyclopedia of Type Strains, Phase IV (KMG-IV): sequencing the most valuable type-strain genomes for metagenomic binning, comparative biology and taxonomic classification.</title>
        <authorList>
            <person name="Goeker M."/>
        </authorList>
    </citation>
    <scope>NUCLEOTIDE SEQUENCE [LARGE SCALE GENOMIC DNA]</scope>
    <source>
        <strain evidence="2 3">DSM 27138</strain>
    </source>
</reference>
<accession>A0ABS4JRS8</accession>
<keyword evidence="3" id="KW-1185">Reference proteome</keyword>
<evidence type="ECO:0000256" key="1">
    <source>
        <dbReference type="SAM" id="MobiDB-lite"/>
    </source>
</evidence>
<sequence length="322" mass="34337">MHGPAPRASGCGYAAPRGWPRAADALSHADGLALRMHGSLPRAPNRVHGHPKGLALWRYGPHTEGLELRMHGSLPRASSFSVRARPAGRRCKRVPRLVDQQLLRTEPMRPGLPPTPRAWRCGGTGPTPKASSCGCMAPYRGPRATCTAIPPRVWRCGGTGPTPKASSCGCMAPYRGPRASVCELVRLDGGPNRATRLVDQQLLRTEPMRPGLPPTPRAWRCGGTGPTSKVSSFRCPWLPTEVLELQCASSSGWTAVQEGASASQSTVAANRTNASGVAPHTEGLALRRYGPHTGGLQIRMPGFRPGASSCSVRARPGRRRSK</sequence>
<comment type="caution">
    <text evidence="2">The sequence shown here is derived from an EMBL/GenBank/DDBJ whole genome shotgun (WGS) entry which is preliminary data.</text>
</comment>
<gene>
    <name evidence="2" type="ORF">J2Z79_001633</name>
</gene>
<protein>
    <submittedName>
        <fullName evidence="2">Uncharacterized protein</fullName>
    </submittedName>
</protein>
<organism evidence="2 3">
    <name type="scientific">Symbiobacterium terraclitae</name>
    <dbReference type="NCBI Taxonomy" id="557451"/>
    <lineage>
        <taxon>Bacteria</taxon>
        <taxon>Bacillati</taxon>
        <taxon>Bacillota</taxon>
        <taxon>Clostridia</taxon>
        <taxon>Eubacteriales</taxon>
        <taxon>Symbiobacteriaceae</taxon>
        <taxon>Symbiobacterium</taxon>
    </lineage>
</organism>
<evidence type="ECO:0000313" key="3">
    <source>
        <dbReference type="Proteomes" id="UP001519289"/>
    </source>
</evidence>
<name>A0ABS4JRS8_9FIRM</name>
<dbReference type="EMBL" id="JAGGLG010000011">
    <property type="protein sequence ID" value="MBP2018232.1"/>
    <property type="molecule type" value="Genomic_DNA"/>
</dbReference>
<dbReference type="Proteomes" id="UP001519289">
    <property type="component" value="Unassembled WGS sequence"/>
</dbReference>
<proteinExistence type="predicted"/>
<evidence type="ECO:0000313" key="2">
    <source>
        <dbReference type="EMBL" id="MBP2018232.1"/>
    </source>
</evidence>